<dbReference type="Pfam" id="PF25137">
    <property type="entry name" value="ADH_Fe_C"/>
    <property type="match status" value="1"/>
</dbReference>
<name>A0ABZ3H3K5_GEOAI</name>
<dbReference type="PANTHER" id="PTHR11496:SF83">
    <property type="entry name" value="HYDROXYACID-OXOACID TRANSHYDROGENASE, MITOCHONDRIAL"/>
    <property type="match status" value="1"/>
</dbReference>
<dbReference type="CDD" id="cd14862">
    <property type="entry name" value="Fe-ADH-like"/>
    <property type="match status" value="1"/>
</dbReference>
<feature type="domain" description="Alcohol dehydrogenase iron-type/glycerol dehydrogenase GldA" evidence="2">
    <location>
        <begin position="9"/>
        <end position="171"/>
    </location>
</feature>
<dbReference type="InterPro" id="IPR056798">
    <property type="entry name" value="ADH_Fe_C"/>
</dbReference>
<dbReference type="Proteomes" id="UP001492541">
    <property type="component" value="Chromosome"/>
</dbReference>
<organism evidence="4 5">
    <name type="scientific">Geoglobus acetivorans</name>
    <dbReference type="NCBI Taxonomy" id="565033"/>
    <lineage>
        <taxon>Archaea</taxon>
        <taxon>Methanobacteriati</taxon>
        <taxon>Methanobacteriota</taxon>
        <taxon>Archaeoglobi</taxon>
        <taxon>Archaeoglobales</taxon>
        <taxon>Archaeoglobaceae</taxon>
        <taxon>Geoglobus</taxon>
    </lineage>
</organism>
<dbReference type="PANTHER" id="PTHR11496">
    <property type="entry name" value="ALCOHOL DEHYDROGENASE"/>
    <property type="match status" value="1"/>
</dbReference>
<dbReference type="GeneID" id="90448118"/>
<dbReference type="InterPro" id="IPR001670">
    <property type="entry name" value="ADH_Fe/GldA"/>
</dbReference>
<sequence length="363" mass="39887">MSMWNFLSPKIVFGEDSVEFLERLQGKRAVLISDEVVGEKFSKILENYADFAGRIYLPAREPYREDAEDVAERLREIEPDFIVALGGGSVLDVAKAARILAELDIPPEEITPFTDLEEMGYSGRMKLVAIPTTSGTGSEVTWAIVLKDRGERRKIVMANEKAMPEIALVDPVFVYEMPESIAISSGFDALSHAVEAYLSTFSNPFSDALAVKAVRLIADSFEQSAEGDRKARENMHLAATIAGLAFSNSQVGVVHALAHATGAVLNMPHGIAVAVYLKPVLEYYAEKGIERVAELSHETGMDVMALMQNLYSRFSVEGHYDSSEIRKNSEGIVKRAMEDSCIVTGPFVPEEDELFEIIGKVIG</sequence>
<dbReference type="SUPFAM" id="SSF56796">
    <property type="entry name" value="Dehydroquinate synthase-like"/>
    <property type="match status" value="1"/>
</dbReference>
<proteinExistence type="predicted"/>
<keyword evidence="5" id="KW-1185">Reference proteome</keyword>
<dbReference type="InterPro" id="IPR018211">
    <property type="entry name" value="ADH_Fe_CS"/>
</dbReference>
<dbReference type="Gene3D" id="1.20.1090.10">
    <property type="entry name" value="Dehydroquinate synthase-like - alpha domain"/>
    <property type="match status" value="1"/>
</dbReference>
<feature type="domain" description="Fe-containing alcohol dehydrogenase-like C-terminal" evidence="3">
    <location>
        <begin position="183"/>
        <end position="359"/>
    </location>
</feature>
<protein>
    <submittedName>
        <fullName evidence="4">Iron-containing alcohol dehydrogenase</fullName>
    </submittedName>
</protein>
<evidence type="ECO:0000259" key="3">
    <source>
        <dbReference type="Pfam" id="PF25137"/>
    </source>
</evidence>
<gene>
    <name evidence="4" type="ORF">LPQ35_00505</name>
</gene>
<dbReference type="Gene3D" id="3.40.50.1970">
    <property type="match status" value="1"/>
</dbReference>
<dbReference type="PROSITE" id="PS00060">
    <property type="entry name" value="ADH_IRON_2"/>
    <property type="match status" value="1"/>
</dbReference>
<dbReference type="InterPro" id="IPR039697">
    <property type="entry name" value="Alcohol_dehydrogenase_Fe"/>
</dbReference>
<accession>A0ABZ3H3K5</accession>
<dbReference type="Pfam" id="PF00465">
    <property type="entry name" value="Fe-ADH"/>
    <property type="match status" value="1"/>
</dbReference>
<evidence type="ECO:0000256" key="1">
    <source>
        <dbReference type="ARBA" id="ARBA00023002"/>
    </source>
</evidence>
<evidence type="ECO:0000259" key="2">
    <source>
        <dbReference type="Pfam" id="PF00465"/>
    </source>
</evidence>
<evidence type="ECO:0000313" key="5">
    <source>
        <dbReference type="Proteomes" id="UP001492541"/>
    </source>
</evidence>
<evidence type="ECO:0000313" key="4">
    <source>
        <dbReference type="EMBL" id="XAT63879.1"/>
    </source>
</evidence>
<dbReference type="PROSITE" id="PS00913">
    <property type="entry name" value="ADH_IRON_1"/>
    <property type="match status" value="1"/>
</dbReference>
<dbReference type="EMBL" id="CP087714">
    <property type="protein sequence ID" value="XAT63879.1"/>
    <property type="molecule type" value="Genomic_DNA"/>
</dbReference>
<keyword evidence="1" id="KW-0560">Oxidoreductase</keyword>
<dbReference type="RefSeq" id="WP_346297652.1">
    <property type="nucleotide sequence ID" value="NZ_CP087714.1"/>
</dbReference>
<reference evidence="4 5" key="1">
    <citation type="submission" date="2021-11" db="EMBL/GenBank/DDBJ databases">
        <title>Whole genome of Geoglobus acetivorans.</title>
        <authorList>
            <person name="Liu D."/>
        </authorList>
    </citation>
    <scope>NUCLEOTIDE SEQUENCE [LARGE SCALE GENOMIC DNA]</scope>
    <source>
        <strain evidence="4 5">SBH6</strain>
    </source>
</reference>